<feature type="compositionally biased region" description="Acidic residues" evidence="1">
    <location>
        <begin position="70"/>
        <end position="81"/>
    </location>
</feature>
<feature type="region of interest" description="Disordered" evidence="1">
    <location>
        <begin position="33"/>
        <end position="141"/>
    </location>
</feature>
<dbReference type="RefSeq" id="WP_204730286.1">
    <property type="nucleotide sequence ID" value="NZ_JAFBDK010000015.1"/>
</dbReference>
<keyword evidence="2" id="KW-0472">Membrane</keyword>
<gene>
    <name evidence="3" type="ORF">ACFS5P_18510</name>
</gene>
<feature type="transmembrane region" description="Helical" evidence="2">
    <location>
        <begin position="6"/>
        <end position="28"/>
    </location>
</feature>
<keyword evidence="2" id="KW-0812">Transmembrane</keyword>
<feature type="compositionally biased region" description="Acidic residues" evidence="1">
    <location>
        <begin position="53"/>
        <end position="63"/>
    </location>
</feature>
<evidence type="ECO:0000313" key="4">
    <source>
        <dbReference type="Proteomes" id="UP001597561"/>
    </source>
</evidence>
<dbReference type="EMBL" id="JBHUPG010000037">
    <property type="protein sequence ID" value="MFD2913888.1"/>
    <property type="molecule type" value="Genomic_DNA"/>
</dbReference>
<evidence type="ECO:0000313" key="3">
    <source>
        <dbReference type="EMBL" id="MFD2913888.1"/>
    </source>
</evidence>
<dbReference type="Proteomes" id="UP001597561">
    <property type="component" value="Unassembled WGS sequence"/>
</dbReference>
<accession>A0ABW5ZLQ1</accession>
<proteinExistence type="predicted"/>
<protein>
    <submittedName>
        <fullName evidence="3">Uncharacterized protein</fullName>
    </submittedName>
</protein>
<sequence length="141" mass="15838">MNRRQWILLSTMSTMLMMSAVLIGLIILSDHNDKLPDMPAQEQENTPGTENISETEIDEEDDSTGTVAEEFSESNTDEGIADQDIGQYKENKQPLPDMKKESKDQQPRENESLSKDEGQFETGITGPDMPIEPVVEDSFEN</sequence>
<organism evidence="3 4">
    <name type="scientific">Jeotgalibacillus terrae</name>
    <dbReference type="NCBI Taxonomy" id="587735"/>
    <lineage>
        <taxon>Bacteria</taxon>
        <taxon>Bacillati</taxon>
        <taxon>Bacillota</taxon>
        <taxon>Bacilli</taxon>
        <taxon>Bacillales</taxon>
        <taxon>Caryophanaceae</taxon>
        <taxon>Jeotgalibacillus</taxon>
    </lineage>
</organism>
<evidence type="ECO:0000256" key="2">
    <source>
        <dbReference type="SAM" id="Phobius"/>
    </source>
</evidence>
<keyword evidence="4" id="KW-1185">Reference proteome</keyword>
<reference evidence="4" key="1">
    <citation type="journal article" date="2019" name="Int. J. Syst. Evol. Microbiol.">
        <title>The Global Catalogue of Microorganisms (GCM) 10K type strain sequencing project: providing services to taxonomists for standard genome sequencing and annotation.</title>
        <authorList>
            <consortium name="The Broad Institute Genomics Platform"/>
            <consortium name="The Broad Institute Genome Sequencing Center for Infectious Disease"/>
            <person name="Wu L."/>
            <person name="Ma J."/>
        </authorList>
    </citation>
    <scope>NUCLEOTIDE SEQUENCE [LARGE SCALE GENOMIC DNA]</scope>
    <source>
        <strain evidence="4">KCTC 13528</strain>
    </source>
</reference>
<name>A0ABW5ZLQ1_9BACL</name>
<evidence type="ECO:0000256" key="1">
    <source>
        <dbReference type="SAM" id="MobiDB-lite"/>
    </source>
</evidence>
<feature type="compositionally biased region" description="Basic and acidic residues" evidence="1">
    <location>
        <begin position="87"/>
        <end position="118"/>
    </location>
</feature>
<comment type="caution">
    <text evidence="3">The sequence shown here is derived from an EMBL/GenBank/DDBJ whole genome shotgun (WGS) entry which is preliminary data.</text>
</comment>
<keyword evidence="2" id="KW-1133">Transmembrane helix</keyword>